<dbReference type="GO" id="GO:0016491">
    <property type="term" value="F:oxidoreductase activity"/>
    <property type="evidence" value="ECO:0007669"/>
    <property type="project" value="InterPro"/>
</dbReference>
<sequence>MTEATSLQPLQIDVVSDVVCPWCYLGKRRLDHALEMTAGLEVAVRWKPFRLDPTIPPEGVTRKDYLEGKFGSLEAVQPMHDQLSDLGRMEGIDFHFDRITRSPSTVDAHRVIRWAEAEGAQDQIVERLFLAYFTEGLDIGDPKVLSEAADEIGLDASLISEQLASDMDRATVEADIENAYHIGVTGVPCFIIAGKYAVMGAQEAPALAQALVQIATGQTA</sequence>
<organism evidence="2 3">
    <name type="scientific">Bauldia litoralis</name>
    <dbReference type="NCBI Taxonomy" id="665467"/>
    <lineage>
        <taxon>Bacteria</taxon>
        <taxon>Pseudomonadati</taxon>
        <taxon>Pseudomonadota</taxon>
        <taxon>Alphaproteobacteria</taxon>
        <taxon>Hyphomicrobiales</taxon>
        <taxon>Kaistiaceae</taxon>
        <taxon>Bauldia</taxon>
    </lineage>
</organism>
<dbReference type="InterPro" id="IPR001853">
    <property type="entry name" value="DSBA-like_thioredoxin_dom"/>
</dbReference>
<dbReference type="CDD" id="cd03024">
    <property type="entry name" value="DsbA_FrnE"/>
    <property type="match status" value="1"/>
</dbReference>
<dbReference type="Proteomes" id="UP000199071">
    <property type="component" value="Unassembled WGS sequence"/>
</dbReference>
<dbReference type="Gene3D" id="3.40.30.10">
    <property type="entry name" value="Glutaredoxin"/>
    <property type="match status" value="1"/>
</dbReference>
<dbReference type="PANTHER" id="PTHR13887">
    <property type="entry name" value="GLUTATHIONE S-TRANSFERASE KAPPA"/>
    <property type="match status" value="1"/>
</dbReference>
<dbReference type="RefSeq" id="WP_090875313.1">
    <property type="nucleotide sequence ID" value="NZ_FMXQ01000002.1"/>
</dbReference>
<feature type="domain" description="DSBA-like thioredoxin" evidence="1">
    <location>
        <begin position="11"/>
        <end position="211"/>
    </location>
</feature>
<evidence type="ECO:0000313" key="2">
    <source>
        <dbReference type="EMBL" id="SDB14421.1"/>
    </source>
</evidence>
<dbReference type="Pfam" id="PF01323">
    <property type="entry name" value="DSBA"/>
    <property type="match status" value="1"/>
</dbReference>
<accession>A0A1G6B149</accession>
<name>A0A1G6B149_9HYPH</name>
<reference evidence="2 3" key="1">
    <citation type="submission" date="2016-10" db="EMBL/GenBank/DDBJ databases">
        <authorList>
            <person name="de Groot N.N."/>
        </authorList>
    </citation>
    <scope>NUCLEOTIDE SEQUENCE [LARGE SCALE GENOMIC DNA]</scope>
    <source>
        <strain evidence="2 3">ATCC 35022</strain>
    </source>
</reference>
<evidence type="ECO:0000313" key="3">
    <source>
        <dbReference type="Proteomes" id="UP000199071"/>
    </source>
</evidence>
<dbReference type="STRING" id="665467.SAMN02982931_01101"/>
<evidence type="ECO:0000259" key="1">
    <source>
        <dbReference type="Pfam" id="PF01323"/>
    </source>
</evidence>
<dbReference type="SUPFAM" id="SSF52833">
    <property type="entry name" value="Thioredoxin-like"/>
    <property type="match status" value="1"/>
</dbReference>
<protein>
    <submittedName>
        <fullName evidence="2">Predicted dithiol-disulfide isomerase, DsbA family</fullName>
    </submittedName>
</protein>
<keyword evidence="2" id="KW-0413">Isomerase</keyword>
<keyword evidence="3" id="KW-1185">Reference proteome</keyword>
<proteinExistence type="predicted"/>
<dbReference type="PANTHER" id="PTHR13887:SF41">
    <property type="entry name" value="THIOREDOXIN SUPERFAMILY PROTEIN"/>
    <property type="match status" value="1"/>
</dbReference>
<dbReference type="InterPro" id="IPR036249">
    <property type="entry name" value="Thioredoxin-like_sf"/>
</dbReference>
<dbReference type="AlphaFoldDB" id="A0A1G6B149"/>
<gene>
    <name evidence="2" type="ORF">SAMN02982931_01101</name>
</gene>
<dbReference type="OrthoDB" id="9799122at2"/>
<dbReference type="EMBL" id="FMXQ01000002">
    <property type="protein sequence ID" value="SDB14421.1"/>
    <property type="molecule type" value="Genomic_DNA"/>
</dbReference>
<dbReference type="GO" id="GO:0016853">
    <property type="term" value="F:isomerase activity"/>
    <property type="evidence" value="ECO:0007669"/>
    <property type="project" value="UniProtKB-KW"/>
</dbReference>